<sequence length="124" mass="13186">MSGSQPGPGAGQTPAGSANWVRVAALADVPPGSALEVRHDGRSYALFRLGESVYCLDGLCPHQKGRLTTVNPDESVVTCSRLGCLRWQFDIRTGSCLQQPQVRARAYGVRIEGDSVFLALDPSG</sequence>
<dbReference type="EMBL" id="CP042997">
    <property type="protein sequence ID" value="QEH39052.1"/>
    <property type="molecule type" value="Genomic_DNA"/>
</dbReference>
<evidence type="ECO:0000256" key="5">
    <source>
        <dbReference type="ARBA" id="ARBA00034078"/>
    </source>
</evidence>
<dbReference type="AlphaFoldDB" id="A0A5B9WEP4"/>
<evidence type="ECO:0000313" key="9">
    <source>
        <dbReference type="Proteomes" id="UP000324233"/>
    </source>
</evidence>
<protein>
    <submittedName>
        <fullName evidence="8">Naphthalene 1,2-dioxygenase/salicylate 5-hydroxylase system, ferredoxin component</fullName>
    </submittedName>
</protein>
<keyword evidence="8" id="KW-0223">Dioxygenase</keyword>
<dbReference type="Gene3D" id="2.102.10.10">
    <property type="entry name" value="Rieske [2Fe-2S] iron-sulphur domain"/>
    <property type="match status" value="1"/>
</dbReference>
<dbReference type="GO" id="GO:0051537">
    <property type="term" value="F:2 iron, 2 sulfur cluster binding"/>
    <property type="evidence" value="ECO:0007669"/>
    <property type="project" value="UniProtKB-KW"/>
</dbReference>
<keyword evidence="8" id="KW-0560">Oxidoreductase</keyword>
<evidence type="ECO:0000256" key="3">
    <source>
        <dbReference type="ARBA" id="ARBA00023004"/>
    </source>
</evidence>
<dbReference type="Pfam" id="PF00355">
    <property type="entry name" value="Rieske"/>
    <property type="match status" value="1"/>
</dbReference>
<accession>A0A5B9WEP4</accession>
<comment type="similarity">
    <text evidence="6">Belongs to the bacterial ring-hydroxylating dioxygenase ferredoxin component family.</text>
</comment>
<feature type="domain" description="Rieske" evidence="7">
    <location>
        <begin position="21"/>
        <end position="118"/>
    </location>
</feature>
<gene>
    <name evidence="8" type="primary">nagAb_2</name>
    <name evidence="8" type="ORF">OJF2_76640</name>
</gene>
<evidence type="ECO:0000256" key="1">
    <source>
        <dbReference type="ARBA" id="ARBA00022714"/>
    </source>
</evidence>
<keyword evidence="2" id="KW-0479">Metal-binding</keyword>
<keyword evidence="1" id="KW-0001">2Fe-2S</keyword>
<dbReference type="Proteomes" id="UP000324233">
    <property type="component" value="Chromosome"/>
</dbReference>
<evidence type="ECO:0000259" key="7">
    <source>
        <dbReference type="PROSITE" id="PS51296"/>
    </source>
</evidence>
<dbReference type="InterPro" id="IPR036922">
    <property type="entry name" value="Rieske_2Fe-2S_sf"/>
</dbReference>
<organism evidence="8 9">
    <name type="scientific">Aquisphaera giovannonii</name>
    <dbReference type="NCBI Taxonomy" id="406548"/>
    <lineage>
        <taxon>Bacteria</taxon>
        <taxon>Pseudomonadati</taxon>
        <taxon>Planctomycetota</taxon>
        <taxon>Planctomycetia</taxon>
        <taxon>Isosphaerales</taxon>
        <taxon>Isosphaeraceae</taxon>
        <taxon>Aquisphaera</taxon>
    </lineage>
</organism>
<dbReference type="InterPro" id="IPR017941">
    <property type="entry name" value="Rieske_2Fe-2S"/>
</dbReference>
<keyword evidence="9" id="KW-1185">Reference proteome</keyword>
<proteinExistence type="inferred from homology"/>
<comment type="cofactor">
    <cofactor evidence="5">
        <name>[2Fe-2S] cluster</name>
        <dbReference type="ChEBI" id="CHEBI:190135"/>
    </cofactor>
</comment>
<evidence type="ECO:0000313" key="8">
    <source>
        <dbReference type="EMBL" id="QEH39052.1"/>
    </source>
</evidence>
<dbReference type="PROSITE" id="PS51296">
    <property type="entry name" value="RIESKE"/>
    <property type="match status" value="1"/>
</dbReference>
<dbReference type="KEGG" id="agv:OJF2_76640"/>
<dbReference type="PROSITE" id="PS51300">
    <property type="entry name" value="NIRD"/>
    <property type="match status" value="1"/>
</dbReference>
<keyword evidence="3" id="KW-0408">Iron</keyword>
<evidence type="ECO:0000256" key="4">
    <source>
        <dbReference type="ARBA" id="ARBA00023014"/>
    </source>
</evidence>
<dbReference type="GO" id="GO:0046872">
    <property type="term" value="F:metal ion binding"/>
    <property type="evidence" value="ECO:0007669"/>
    <property type="project" value="UniProtKB-KW"/>
</dbReference>
<dbReference type="GO" id="GO:0051213">
    <property type="term" value="F:dioxygenase activity"/>
    <property type="evidence" value="ECO:0007669"/>
    <property type="project" value="UniProtKB-KW"/>
</dbReference>
<dbReference type="PANTHER" id="PTHR21496">
    <property type="entry name" value="FERREDOXIN-RELATED"/>
    <property type="match status" value="1"/>
</dbReference>
<dbReference type="PANTHER" id="PTHR21496:SF0">
    <property type="entry name" value="RIESKE DOMAIN-CONTAINING PROTEIN"/>
    <property type="match status" value="1"/>
</dbReference>
<reference evidence="8 9" key="1">
    <citation type="submission" date="2019-08" db="EMBL/GenBank/DDBJ databases">
        <title>Deep-cultivation of Planctomycetes and their phenomic and genomic characterization uncovers novel biology.</title>
        <authorList>
            <person name="Wiegand S."/>
            <person name="Jogler M."/>
            <person name="Boedeker C."/>
            <person name="Pinto D."/>
            <person name="Vollmers J."/>
            <person name="Rivas-Marin E."/>
            <person name="Kohn T."/>
            <person name="Peeters S.H."/>
            <person name="Heuer A."/>
            <person name="Rast P."/>
            <person name="Oberbeckmann S."/>
            <person name="Bunk B."/>
            <person name="Jeske O."/>
            <person name="Meyerdierks A."/>
            <person name="Storesund J.E."/>
            <person name="Kallscheuer N."/>
            <person name="Luecker S."/>
            <person name="Lage O.M."/>
            <person name="Pohl T."/>
            <person name="Merkel B.J."/>
            <person name="Hornburger P."/>
            <person name="Mueller R.-W."/>
            <person name="Bruemmer F."/>
            <person name="Labrenz M."/>
            <person name="Spormann A.M."/>
            <person name="Op den Camp H."/>
            <person name="Overmann J."/>
            <person name="Amann R."/>
            <person name="Jetten M.S.M."/>
            <person name="Mascher T."/>
            <person name="Medema M.H."/>
            <person name="Devos D.P."/>
            <person name="Kaster A.-K."/>
            <person name="Ovreas L."/>
            <person name="Rohde M."/>
            <person name="Galperin M.Y."/>
            <person name="Jogler C."/>
        </authorList>
    </citation>
    <scope>NUCLEOTIDE SEQUENCE [LARGE SCALE GENOMIC DNA]</scope>
    <source>
        <strain evidence="8 9">OJF2</strain>
    </source>
</reference>
<dbReference type="SUPFAM" id="SSF50022">
    <property type="entry name" value="ISP domain"/>
    <property type="match status" value="1"/>
</dbReference>
<keyword evidence="4" id="KW-0411">Iron-sulfur</keyword>
<name>A0A5B9WEP4_9BACT</name>
<dbReference type="RefSeq" id="WP_168222283.1">
    <property type="nucleotide sequence ID" value="NZ_CP042997.1"/>
</dbReference>
<evidence type="ECO:0000256" key="6">
    <source>
        <dbReference type="ARBA" id="ARBA00038001"/>
    </source>
</evidence>
<evidence type="ECO:0000256" key="2">
    <source>
        <dbReference type="ARBA" id="ARBA00022723"/>
    </source>
</evidence>